<feature type="transmembrane region" description="Helical" evidence="1">
    <location>
        <begin position="43"/>
        <end position="60"/>
    </location>
</feature>
<dbReference type="Proteomes" id="UP000297065">
    <property type="component" value="Chromosome"/>
</dbReference>
<feature type="transmembrane region" description="Helical" evidence="1">
    <location>
        <begin position="139"/>
        <end position="166"/>
    </location>
</feature>
<dbReference type="AlphaFoldDB" id="A0A4P7UF48"/>
<protein>
    <submittedName>
        <fullName evidence="2">Uncharacterized protein</fullName>
    </submittedName>
</protein>
<evidence type="ECO:0000313" key="2">
    <source>
        <dbReference type="EMBL" id="QCC84456.1"/>
    </source>
</evidence>
<dbReference type="EMBL" id="CP036295">
    <property type="protein sequence ID" value="QCC84456.1"/>
    <property type="molecule type" value="Genomic_DNA"/>
</dbReference>
<keyword evidence="1" id="KW-0812">Transmembrane</keyword>
<organism evidence="2 3">
    <name type="scientific">Desulfovibrio desulfuricans</name>
    <dbReference type="NCBI Taxonomy" id="876"/>
    <lineage>
        <taxon>Bacteria</taxon>
        <taxon>Pseudomonadati</taxon>
        <taxon>Thermodesulfobacteriota</taxon>
        <taxon>Desulfovibrionia</taxon>
        <taxon>Desulfovibrionales</taxon>
        <taxon>Desulfovibrionaceae</taxon>
        <taxon>Desulfovibrio</taxon>
    </lineage>
</organism>
<reference evidence="2 3" key="1">
    <citation type="submission" date="2019-02" db="EMBL/GenBank/DDBJ databases">
        <title>Complete Genome Sequence of Desulfovibrio desulfuricans IC1, a Sulfonate Utilizing Anaerobe.</title>
        <authorList>
            <person name="Day L.A."/>
            <person name="De Leon K.B."/>
            <person name="Wall J.D."/>
        </authorList>
    </citation>
    <scope>NUCLEOTIDE SEQUENCE [LARGE SCALE GENOMIC DNA]</scope>
    <source>
        <strain evidence="2 3">IC1</strain>
    </source>
</reference>
<keyword evidence="1" id="KW-1133">Transmembrane helix</keyword>
<feature type="transmembrane region" description="Helical" evidence="1">
    <location>
        <begin position="67"/>
        <end position="83"/>
    </location>
</feature>
<name>A0A4P7UF48_DESDE</name>
<feature type="transmembrane region" description="Helical" evidence="1">
    <location>
        <begin position="21"/>
        <end position="37"/>
    </location>
</feature>
<sequence>MTRPTSASIKAKISACWQAHWPVVITLLFACLGWLLFVQERTSAIVMAVGAVGMIVCLTLFKMEKNLWLYVVTLLLCCADTVVDDRYLIDMAGLGWLPRWTAGTLLISMQGAIFSFICLLLLYLFVFRLQGNARLLIKVPLCLMFMIAALYHAFIFCWLILAVLGLPFN</sequence>
<accession>A0A4P7UF48</accession>
<evidence type="ECO:0000256" key="1">
    <source>
        <dbReference type="SAM" id="Phobius"/>
    </source>
</evidence>
<keyword evidence="1" id="KW-0472">Membrane</keyword>
<gene>
    <name evidence="2" type="ORF">DDIC_00885</name>
</gene>
<feature type="transmembrane region" description="Helical" evidence="1">
    <location>
        <begin position="103"/>
        <end position="127"/>
    </location>
</feature>
<dbReference type="RefSeq" id="WP_136398705.1">
    <property type="nucleotide sequence ID" value="NZ_CP036295.1"/>
</dbReference>
<dbReference type="PROSITE" id="PS51257">
    <property type="entry name" value="PROKAR_LIPOPROTEIN"/>
    <property type="match status" value="1"/>
</dbReference>
<proteinExistence type="predicted"/>
<evidence type="ECO:0000313" key="3">
    <source>
        <dbReference type="Proteomes" id="UP000297065"/>
    </source>
</evidence>